<gene>
    <name evidence="2" type="ORF">J5U46_08540</name>
</gene>
<dbReference type="SUPFAM" id="SSF53474">
    <property type="entry name" value="alpha/beta-Hydrolases"/>
    <property type="match status" value="1"/>
</dbReference>
<comment type="caution">
    <text evidence="2">The sequence shown here is derived from an EMBL/GenBank/DDBJ whole genome shotgun (WGS) entry which is preliminary data.</text>
</comment>
<sequence>MVTFADLRDVRLGPIRFAAEAWTDFSRTCAKLEERCGADLTGPLRTSGWQGPAATEALRRLDDLDDEFEVASMQTRTAASLLREAAEKFDNLQRRLDSAVDAASALGLRVDDTGRVSPRMIDAGDWHDPDAELIHRRELENAEIYSDVIRKIVNEATEVDGQIARALTQLKAGMPGQYAWEYNKARDGAQSAAAALGLSEAGIPAPGSDPAGVRTWWSGLSADERQVYLTAYPERLGALDGLPATDRDYANQLALRTFIGDNENQRNDVGNPQHATALMLLDKLEGAENAPPNKRLYLLSVDPNGDGKAAVALGNPDTAGHTAVLVPGVGTELHGIRGLINRASLLQDAAIQQDPTGPPVAVVAWLGYDTPSVDTDIVTAPFGGKSEAGARALDGFVDGLRAAHDGSPSHLTVIGHSYGSTVLGEAASTGDGLAADDMIAVGSPGMRVDSASEFNIDSRHVWAGAASDDTFVARPEANAGWLTGVPLVGGWLAEGAVGIHGPGPHTPEFGANVLDVDTSGHSHYWEPRSKILASQAAVIVGDYDAVALDHGRTP</sequence>
<name>A0AAW4JK72_9ACTN</name>
<dbReference type="AlphaFoldDB" id="A0AAW4JK72"/>
<evidence type="ECO:0000259" key="1">
    <source>
        <dbReference type="Pfam" id="PF06259"/>
    </source>
</evidence>
<protein>
    <recommendedName>
        <fullName evidence="1">DUF1023 domain-containing protein</fullName>
    </recommendedName>
</protein>
<evidence type="ECO:0000313" key="2">
    <source>
        <dbReference type="EMBL" id="MBO4140188.1"/>
    </source>
</evidence>
<organism evidence="2 3">
    <name type="scientific">Micromonospora tulbaghiae</name>
    <dbReference type="NCBI Taxonomy" id="479978"/>
    <lineage>
        <taxon>Bacteria</taxon>
        <taxon>Bacillati</taxon>
        <taxon>Actinomycetota</taxon>
        <taxon>Actinomycetes</taxon>
        <taxon>Micromonosporales</taxon>
        <taxon>Micromonosporaceae</taxon>
        <taxon>Micromonospora</taxon>
    </lineage>
</organism>
<feature type="domain" description="DUF1023" evidence="1">
    <location>
        <begin position="302"/>
        <end position="473"/>
    </location>
</feature>
<accession>A0AAW4JK72</accession>
<dbReference type="Proteomes" id="UP000669887">
    <property type="component" value="Unassembled WGS sequence"/>
</dbReference>
<dbReference type="Pfam" id="PF06259">
    <property type="entry name" value="Abhydrolase_8"/>
    <property type="match status" value="1"/>
</dbReference>
<dbReference type="EMBL" id="JAGFVQ010000011">
    <property type="protein sequence ID" value="MBO4140188.1"/>
    <property type="molecule type" value="Genomic_DNA"/>
</dbReference>
<evidence type="ECO:0000313" key="3">
    <source>
        <dbReference type="Proteomes" id="UP000669887"/>
    </source>
</evidence>
<reference evidence="2" key="1">
    <citation type="submission" date="2021-03" db="EMBL/GenBank/DDBJ databases">
        <title>X isolated from Micromonospora tulbaghiae.</title>
        <authorList>
            <person name="Stennett H.L."/>
        </authorList>
    </citation>
    <scope>NUCLEOTIDE SEQUENCE</scope>
    <source>
        <strain evidence="2">28M1-20</strain>
    </source>
</reference>
<dbReference type="InterPro" id="IPR010427">
    <property type="entry name" value="DUF1023"/>
</dbReference>
<proteinExistence type="predicted"/>
<dbReference type="InterPro" id="IPR029058">
    <property type="entry name" value="AB_hydrolase_fold"/>
</dbReference>
<dbReference type="RefSeq" id="WP_208576844.1">
    <property type="nucleotide sequence ID" value="NZ_JAGFVQ010000011.1"/>
</dbReference>